<evidence type="ECO:0000313" key="1">
    <source>
        <dbReference type="EMBL" id="KAI4373305.1"/>
    </source>
</evidence>
<comment type="caution">
    <text evidence="1">The sequence shown here is derived from an EMBL/GenBank/DDBJ whole genome shotgun (WGS) entry which is preliminary data.</text>
</comment>
<dbReference type="EMBL" id="CM042883">
    <property type="protein sequence ID" value="KAI4373305.1"/>
    <property type="molecule type" value="Genomic_DNA"/>
</dbReference>
<dbReference type="Proteomes" id="UP001057402">
    <property type="component" value="Chromosome 4"/>
</dbReference>
<protein>
    <submittedName>
        <fullName evidence="1">Uncharacterized protein</fullName>
    </submittedName>
</protein>
<keyword evidence="2" id="KW-1185">Reference proteome</keyword>
<reference evidence="2" key="1">
    <citation type="journal article" date="2023" name="Front. Plant Sci.">
        <title>Chromosomal-level genome assembly of Melastoma candidum provides insights into trichome evolution.</title>
        <authorList>
            <person name="Zhong Y."/>
            <person name="Wu W."/>
            <person name="Sun C."/>
            <person name="Zou P."/>
            <person name="Liu Y."/>
            <person name="Dai S."/>
            <person name="Zhou R."/>
        </authorList>
    </citation>
    <scope>NUCLEOTIDE SEQUENCE [LARGE SCALE GENOMIC DNA]</scope>
</reference>
<gene>
    <name evidence="1" type="ORF">MLD38_011441</name>
</gene>
<evidence type="ECO:0000313" key="2">
    <source>
        <dbReference type="Proteomes" id="UP001057402"/>
    </source>
</evidence>
<name>A0ACB9R324_9MYRT</name>
<organism evidence="1 2">
    <name type="scientific">Melastoma candidum</name>
    <dbReference type="NCBI Taxonomy" id="119954"/>
    <lineage>
        <taxon>Eukaryota</taxon>
        <taxon>Viridiplantae</taxon>
        <taxon>Streptophyta</taxon>
        <taxon>Embryophyta</taxon>
        <taxon>Tracheophyta</taxon>
        <taxon>Spermatophyta</taxon>
        <taxon>Magnoliopsida</taxon>
        <taxon>eudicotyledons</taxon>
        <taxon>Gunneridae</taxon>
        <taxon>Pentapetalae</taxon>
        <taxon>rosids</taxon>
        <taxon>malvids</taxon>
        <taxon>Myrtales</taxon>
        <taxon>Melastomataceae</taxon>
        <taxon>Melastomatoideae</taxon>
        <taxon>Melastomateae</taxon>
        <taxon>Melastoma</taxon>
    </lineage>
</organism>
<accession>A0ACB9R324</accession>
<sequence length="219" mass="25097">MDGENHIVPLALALVDEESYDSWSWFLRCLKGNVGKNIHWLSPVIEGGSGYDGNEEYGDNEEESDNEEDDGNEEYGGHDYDDYEDVNSDNEVDTDEEMFNGVDLGNDEKGMNVSVNETGPSRKRLEKPLPFYLDSDDTGKVIVKEDEDVRIMDDPESVVEFCKGMRFKNKKELIKTVNTFCIKNCINCLLHVQWTERTILCRLHWLWLMKKAMIHGVGS</sequence>
<proteinExistence type="predicted"/>